<gene>
    <name evidence="2" type="ORF">PCAMFM013_S004g000393</name>
</gene>
<reference evidence="2 3" key="1">
    <citation type="journal article" date="2014" name="Nat. Commun.">
        <title>Multiple recent horizontal transfers of a large genomic region in cheese making fungi.</title>
        <authorList>
            <person name="Cheeseman K."/>
            <person name="Ropars J."/>
            <person name="Renault P."/>
            <person name="Dupont J."/>
            <person name="Gouzy J."/>
            <person name="Branca A."/>
            <person name="Abraham A.L."/>
            <person name="Ceppi M."/>
            <person name="Conseiller E."/>
            <person name="Debuchy R."/>
            <person name="Malagnac F."/>
            <person name="Goarin A."/>
            <person name="Silar P."/>
            <person name="Lacoste S."/>
            <person name="Sallet E."/>
            <person name="Bensimon A."/>
            <person name="Giraud T."/>
            <person name="Brygoo Y."/>
        </authorList>
    </citation>
    <scope>NUCLEOTIDE SEQUENCE [LARGE SCALE GENOMIC DNA]</scope>
    <source>
        <strain evidence="3">FM 013</strain>
    </source>
</reference>
<dbReference type="Proteomes" id="UP000053732">
    <property type="component" value="Unassembled WGS sequence"/>
</dbReference>
<dbReference type="AlphaFoldDB" id="A0A0G4P2A5"/>
<accession>A0A0G4P2A5</accession>
<feature type="compositionally biased region" description="Basic and acidic residues" evidence="1">
    <location>
        <begin position="170"/>
        <end position="190"/>
    </location>
</feature>
<evidence type="ECO:0000256" key="1">
    <source>
        <dbReference type="SAM" id="MobiDB-lite"/>
    </source>
</evidence>
<name>A0A0G4P2A5_PENC3</name>
<organism evidence="2 3">
    <name type="scientific">Penicillium camemberti (strain FM 013)</name>
    <dbReference type="NCBI Taxonomy" id="1429867"/>
    <lineage>
        <taxon>Eukaryota</taxon>
        <taxon>Fungi</taxon>
        <taxon>Dikarya</taxon>
        <taxon>Ascomycota</taxon>
        <taxon>Pezizomycotina</taxon>
        <taxon>Eurotiomycetes</taxon>
        <taxon>Eurotiomycetidae</taxon>
        <taxon>Eurotiales</taxon>
        <taxon>Aspergillaceae</taxon>
        <taxon>Penicillium</taxon>
    </lineage>
</organism>
<feature type="region of interest" description="Disordered" evidence="1">
    <location>
        <begin position="169"/>
        <end position="190"/>
    </location>
</feature>
<protein>
    <submittedName>
        <fullName evidence="2">Str. FM013</fullName>
    </submittedName>
</protein>
<dbReference type="STRING" id="1429867.A0A0G4P2A5"/>
<evidence type="ECO:0000313" key="2">
    <source>
        <dbReference type="EMBL" id="CRL20452.1"/>
    </source>
</evidence>
<sequence length="190" mass="21922">MALPLFILPCIHHPPGDFHSPPYARPLRIQIEGPLTSMKRLLPDVPWRLRMGYSEFPQPAGPELARWTFQQLYGRDISQESPDELVVRDEYLGWVIKEPPYTEIDYYGVTFDHLVPANETDPEVLQINIIEIEDDGGAYANRYMPFAVDPAEFVGKRVLAVPRCCQNRRGTQDRGRVNDNVEARDKRMKE</sequence>
<dbReference type="EMBL" id="HG793137">
    <property type="protein sequence ID" value="CRL20452.1"/>
    <property type="molecule type" value="Genomic_DNA"/>
</dbReference>
<evidence type="ECO:0000313" key="3">
    <source>
        <dbReference type="Proteomes" id="UP000053732"/>
    </source>
</evidence>
<keyword evidence="3" id="KW-1185">Reference proteome</keyword>
<proteinExistence type="predicted"/>